<dbReference type="EMBL" id="SMLW01000606">
    <property type="protein sequence ID" value="MTI26967.1"/>
    <property type="molecule type" value="Genomic_DNA"/>
</dbReference>
<sequence length="113" mass="13168">MRIISGLLIVLSFVFVQCGAKNEVNANLILVELYPDRLILEQKQIKKNDFEEELKTVVDKKIDEGFKKDELTIVLKVEKNTRRGDVADVEMSMRRLNVRKLKFSIFEKKTSTH</sequence>
<dbReference type="RefSeq" id="WP_155173975.1">
    <property type="nucleotide sequence ID" value="NZ_BAAAFL010000068.1"/>
</dbReference>
<keyword evidence="2" id="KW-1185">Reference proteome</keyword>
<gene>
    <name evidence="1" type="ORF">E1163_18565</name>
</gene>
<reference evidence="1 2" key="1">
    <citation type="submission" date="2019-02" db="EMBL/GenBank/DDBJ databases">
        <authorList>
            <person name="Goldberg S.R."/>
            <person name="Haltli B.A."/>
            <person name="Correa H."/>
            <person name="Russell K.G."/>
        </authorList>
    </citation>
    <scope>NUCLEOTIDE SEQUENCE [LARGE SCALE GENOMIC DNA]</scope>
    <source>
        <strain evidence="1 2">JCM 16186</strain>
    </source>
</reference>
<proteinExistence type="predicted"/>
<comment type="caution">
    <text evidence="1">The sequence shown here is derived from an EMBL/GenBank/DDBJ whole genome shotgun (WGS) entry which is preliminary data.</text>
</comment>
<organism evidence="1 2">
    <name type="scientific">Fulvivirga kasyanovii</name>
    <dbReference type="NCBI Taxonomy" id="396812"/>
    <lineage>
        <taxon>Bacteria</taxon>
        <taxon>Pseudomonadati</taxon>
        <taxon>Bacteroidota</taxon>
        <taxon>Cytophagia</taxon>
        <taxon>Cytophagales</taxon>
        <taxon>Fulvivirgaceae</taxon>
        <taxon>Fulvivirga</taxon>
    </lineage>
</organism>
<name>A0ABW9RTF7_9BACT</name>
<dbReference type="Proteomes" id="UP000798808">
    <property type="component" value="Unassembled WGS sequence"/>
</dbReference>
<evidence type="ECO:0000313" key="1">
    <source>
        <dbReference type="EMBL" id="MTI26967.1"/>
    </source>
</evidence>
<evidence type="ECO:0000313" key="2">
    <source>
        <dbReference type="Proteomes" id="UP000798808"/>
    </source>
</evidence>
<protein>
    <submittedName>
        <fullName evidence="1">Uncharacterized protein</fullName>
    </submittedName>
</protein>
<accession>A0ABW9RTF7</accession>